<dbReference type="InterPro" id="IPR037257">
    <property type="entry name" value="T2SS_E_N_sf"/>
</dbReference>
<dbReference type="EMBL" id="AP024702">
    <property type="protein sequence ID" value="BCX46860.1"/>
    <property type="molecule type" value="Genomic_DNA"/>
</dbReference>
<accession>A0ABM7RB75</accession>
<comment type="similarity">
    <text evidence="1">Belongs to the GSP E family.</text>
</comment>
<dbReference type="InterPro" id="IPR001482">
    <property type="entry name" value="T2SS/T4SS_dom"/>
</dbReference>
<dbReference type="SUPFAM" id="SSF160246">
    <property type="entry name" value="EspE N-terminal domain-like"/>
    <property type="match status" value="1"/>
</dbReference>
<evidence type="ECO:0000313" key="6">
    <source>
        <dbReference type="EMBL" id="BCX46860.1"/>
    </source>
</evidence>
<dbReference type="Gene3D" id="3.30.450.90">
    <property type="match status" value="1"/>
</dbReference>
<dbReference type="SUPFAM" id="SSF52540">
    <property type="entry name" value="P-loop containing nucleoside triphosphate hydrolases"/>
    <property type="match status" value="1"/>
</dbReference>
<evidence type="ECO:0000313" key="7">
    <source>
        <dbReference type="Proteomes" id="UP001374893"/>
    </source>
</evidence>
<evidence type="ECO:0000256" key="2">
    <source>
        <dbReference type="ARBA" id="ARBA00022741"/>
    </source>
</evidence>
<evidence type="ECO:0000259" key="5">
    <source>
        <dbReference type="Pfam" id="PF05157"/>
    </source>
</evidence>
<dbReference type="InterPro" id="IPR007831">
    <property type="entry name" value="T2SS_GspE_N"/>
</dbReference>
<feature type="domain" description="Bacterial type II secretion system protein E" evidence="4">
    <location>
        <begin position="185"/>
        <end position="561"/>
    </location>
</feature>
<reference evidence="6 7" key="1">
    <citation type="submission" date="2021-06" db="EMBL/GenBank/DDBJ databases">
        <title>Complete genome of Haloferula helveola possessing various polysaccharide degrading enzymes.</title>
        <authorList>
            <person name="Takami H."/>
            <person name="Huang C."/>
            <person name="Hamasaki K."/>
        </authorList>
    </citation>
    <scope>NUCLEOTIDE SEQUENCE [LARGE SCALE GENOMIC DNA]</scope>
    <source>
        <strain evidence="6 7">CN-1</strain>
    </source>
</reference>
<name>A0ABM7RB75_9BACT</name>
<dbReference type="PANTHER" id="PTHR30258">
    <property type="entry name" value="TYPE II SECRETION SYSTEM PROTEIN GSPE-RELATED"/>
    <property type="match status" value="1"/>
</dbReference>
<dbReference type="InterPro" id="IPR027417">
    <property type="entry name" value="P-loop_NTPase"/>
</dbReference>
<evidence type="ECO:0000256" key="3">
    <source>
        <dbReference type="ARBA" id="ARBA00022840"/>
    </source>
</evidence>
<keyword evidence="7" id="KW-1185">Reference proteome</keyword>
<protein>
    <submittedName>
        <fullName evidence="6">General secretion pathway protein GspE</fullName>
    </submittedName>
</protein>
<evidence type="ECO:0000256" key="1">
    <source>
        <dbReference type="ARBA" id="ARBA00006611"/>
    </source>
</evidence>
<dbReference type="Proteomes" id="UP001374893">
    <property type="component" value="Chromosome"/>
</dbReference>
<dbReference type="Gene3D" id="3.40.50.300">
    <property type="entry name" value="P-loop containing nucleotide triphosphate hydrolases"/>
    <property type="match status" value="1"/>
</dbReference>
<gene>
    <name evidence="6" type="ORF">HAHE_07680</name>
</gene>
<keyword evidence="3" id="KW-0067">ATP-binding</keyword>
<keyword evidence="2" id="KW-0547">Nucleotide-binding</keyword>
<feature type="domain" description="Type II secretion system protein GspE N-terminal" evidence="5">
    <location>
        <begin position="58"/>
        <end position="142"/>
    </location>
</feature>
<dbReference type="Gene3D" id="3.30.300.160">
    <property type="entry name" value="Type II secretion system, protein E, N-terminal domain"/>
    <property type="match status" value="1"/>
</dbReference>
<sequence>MTARLEDMLMDEGLLSEENFIRARKTPRANGLKAQELILREGLVTDTDMVSVLSDRLHIPRYDPDLYPVDPELGAILPASLAGKHRIVPLRQEQNLLIVAMPDPTEVLDMDAVQRHVKMELEPVICTEAEYNDLMNNLYGLASGIGSLLADIEEVDYGKAEAEDDSDEAIEAQVKALTDMAEGSTAVRSVDWIITRAVREGASDVHVSPEKTHVQVRLRVDGVLKDLPPIPKSMLLSVVSRLKILGRMDIAVTRVPQDGRFTARISGREINVRVSSLPTIHGENIVLRLLDMNALVFKLDQLGMSEGDIRKIEDTIAKPQGMILNTGPTGSGKTTTLYSVLEMLNAPEVNIVTVEDPVEYRIPRIRQVELNARAGMTFASSLRSILRQDPDIAMIGEIRDTETATIAVQAALTGHLVLSTVHTNSAIGTISRLIDMGIEPFLISSVLSCVIGQRLVRRVCDCCAEPWTPPQKALEFWGLEPDADSRFVKARGCHRCRHTGYRGRVGIYEVLAITEKLHSLIARRADESELLEAARSEGNFRTMREDAAEKIRTGVTTLEEAAANVAL</sequence>
<evidence type="ECO:0000259" key="4">
    <source>
        <dbReference type="Pfam" id="PF00437"/>
    </source>
</evidence>
<organism evidence="6 7">
    <name type="scientific">Haloferula helveola</name>
    <dbReference type="NCBI Taxonomy" id="490095"/>
    <lineage>
        <taxon>Bacteria</taxon>
        <taxon>Pseudomonadati</taxon>
        <taxon>Verrucomicrobiota</taxon>
        <taxon>Verrucomicrobiia</taxon>
        <taxon>Verrucomicrobiales</taxon>
        <taxon>Verrucomicrobiaceae</taxon>
        <taxon>Haloferula</taxon>
    </lineage>
</organism>
<dbReference type="PANTHER" id="PTHR30258:SF2">
    <property type="entry name" value="COMG OPERON PROTEIN 1"/>
    <property type="match status" value="1"/>
</dbReference>
<dbReference type="Pfam" id="PF05157">
    <property type="entry name" value="MshEN"/>
    <property type="match status" value="1"/>
</dbReference>
<dbReference type="CDD" id="cd01129">
    <property type="entry name" value="PulE-GspE-like"/>
    <property type="match status" value="1"/>
</dbReference>
<dbReference type="RefSeq" id="WP_338688769.1">
    <property type="nucleotide sequence ID" value="NZ_AP024702.1"/>
</dbReference>
<dbReference type="Pfam" id="PF00437">
    <property type="entry name" value="T2SSE"/>
    <property type="match status" value="1"/>
</dbReference>
<proteinExistence type="inferred from homology"/>